<reference evidence="2 3" key="1">
    <citation type="submission" date="2016-07" db="EMBL/GenBank/DDBJ databases">
        <title>Multiple horizontal gene transfer events from other fungi enriched the ability of initially mycotrophic Trichoderma (Ascomycota) to feed on dead plant biomass.</title>
        <authorList>
            <consortium name="DOE Joint Genome Institute"/>
            <person name="Aerts A."/>
            <person name="Atanasova L."/>
            <person name="Chenthamara K."/>
            <person name="Zhang J."/>
            <person name="Grujic M."/>
            <person name="Henrissat B."/>
            <person name="Kuo A."/>
            <person name="Salamov A."/>
            <person name="Lipzen A."/>
            <person name="Labutti K."/>
            <person name="Barry K."/>
            <person name="Miao Y."/>
            <person name="Rahimi M.J."/>
            <person name="Shen Q."/>
            <person name="Grigoriev I.V."/>
            <person name="Kubicek C.P."/>
            <person name="Druzhinina I.S."/>
        </authorList>
    </citation>
    <scope>NUCLEOTIDE SEQUENCE [LARGE SCALE GENOMIC DNA]</scope>
    <source>
        <strain evidence="2 3">CBS 226.95</strain>
    </source>
</reference>
<sequence length="643" mass="71303">MSSVSTRRAPKSQGGLARLVSKFENLGASKTPQDIGSAGEIRHDPISASKFSDAPPVQKNARDRVVGSSKTLASPSLTPTSATRDQLETPLKDSHAGTTAPPSSKIGKLISRRGLAVADMRRLFERGNDKNVTSNVARTTTYEPKRVASPITTTECNDPKTFSLANSPMKGSSAVNDSGTLANRQEERDIVPDLVEHSEYLPRPLTSPDRFSRPPREDKAAIEDNKSTWQRNEPRFKIRGGVFLHNTPVPLQNMVVTDVGTWRPNPLDTSELALHSEDRKLRNDDQHLVHSFERVKGDGSELLENLQSGVTLCYPCRDIVLSSMTYTDGDAKEPRGQGGLLFPTSRSFPPQQSKVSNLRRKFDSALPSSTSSKPIISQQSSVRPTSTQDGTQPPRFGTLSGTGRKLKETIGLFESMSHQANRDDRFGNIPKISSSPTFQRTAATKGKLASDKLERAAAKSEDVPPPPRLLSPIEDRPPRPYARSPGVHSASSQASDIKPLLYTTPSMIKTKRHEKHFGSLFRSGWRRKAKLRSEDDAVQRQRYNIDGEAGLDFEQKYHKLSCDETWTDGSEASSTTHEPMIAERHPSLRLLRRRLMSRSHGLFVSEAHCTLEQPQPVRSNELRNLPSLFRERMAVLRARAQTE</sequence>
<gene>
    <name evidence="2" type="ORF">M431DRAFT_152697</name>
</gene>
<dbReference type="GeneID" id="36621415"/>
<protein>
    <submittedName>
        <fullName evidence="2">Uncharacterized protein</fullName>
    </submittedName>
</protein>
<feature type="compositionally biased region" description="Polar residues" evidence="1">
    <location>
        <begin position="344"/>
        <end position="356"/>
    </location>
</feature>
<feature type="compositionally biased region" description="Polar residues" evidence="1">
    <location>
        <begin position="366"/>
        <end position="391"/>
    </location>
</feature>
<feature type="compositionally biased region" description="Polar residues" evidence="1">
    <location>
        <begin position="68"/>
        <end position="84"/>
    </location>
</feature>
<feature type="compositionally biased region" description="Polar residues" evidence="1">
    <location>
        <begin position="163"/>
        <end position="177"/>
    </location>
</feature>
<dbReference type="EMBL" id="KZ679690">
    <property type="protein sequence ID" value="PTB49735.1"/>
    <property type="molecule type" value="Genomic_DNA"/>
</dbReference>
<feature type="region of interest" description="Disordered" evidence="1">
    <location>
        <begin position="151"/>
        <end position="177"/>
    </location>
</feature>
<evidence type="ECO:0000313" key="2">
    <source>
        <dbReference type="EMBL" id="PTB49735.1"/>
    </source>
</evidence>
<organism evidence="2 3">
    <name type="scientific">Trichoderma harzianum CBS 226.95</name>
    <dbReference type="NCBI Taxonomy" id="983964"/>
    <lineage>
        <taxon>Eukaryota</taxon>
        <taxon>Fungi</taxon>
        <taxon>Dikarya</taxon>
        <taxon>Ascomycota</taxon>
        <taxon>Pezizomycotina</taxon>
        <taxon>Sordariomycetes</taxon>
        <taxon>Hypocreomycetidae</taxon>
        <taxon>Hypocreales</taxon>
        <taxon>Hypocreaceae</taxon>
        <taxon>Trichoderma</taxon>
    </lineage>
</organism>
<name>A0A2T3ZY43_TRIHA</name>
<dbReference type="RefSeq" id="XP_024769412.1">
    <property type="nucleotide sequence ID" value="XM_024912856.1"/>
</dbReference>
<feature type="compositionally biased region" description="Basic and acidic residues" evidence="1">
    <location>
        <begin position="448"/>
        <end position="462"/>
    </location>
</feature>
<feature type="compositionally biased region" description="Basic and acidic residues" evidence="1">
    <location>
        <begin position="85"/>
        <end position="95"/>
    </location>
</feature>
<accession>A0A2T3ZY43</accession>
<feature type="region of interest" description="Disordered" evidence="1">
    <location>
        <begin position="327"/>
        <end position="403"/>
    </location>
</feature>
<feature type="compositionally biased region" description="Polar residues" evidence="1">
    <location>
        <begin position="431"/>
        <end position="442"/>
    </location>
</feature>
<dbReference type="Proteomes" id="UP000241690">
    <property type="component" value="Unassembled WGS sequence"/>
</dbReference>
<evidence type="ECO:0000256" key="1">
    <source>
        <dbReference type="SAM" id="MobiDB-lite"/>
    </source>
</evidence>
<feature type="compositionally biased region" description="Basic and acidic residues" evidence="1">
    <location>
        <begin position="210"/>
        <end position="227"/>
    </location>
</feature>
<proteinExistence type="predicted"/>
<keyword evidence="3" id="KW-1185">Reference proteome</keyword>
<evidence type="ECO:0000313" key="3">
    <source>
        <dbReference type="Proteomes" id="UP000241690"/>
    </source>
</evidence>
<feature type="region of interest" description="Disordered" evidence="1">
    <location>
        <begin position="201"/>
        <end position="227"/>
    </location>
</feature>
<dbReference type="AlphaFoldDB" id="A0A2T3ZY43"/>
<feature type="region of interest" description="Disordered" evidence="1">
    <location>
        <begin position="24"/>
        <end position="106"/>
    </location>
</feature>
<feature type="region of interest" description="Disordered" evidence="1">
    <location>
        <begin position="416"/>
        <end position="496"/>
    </location>
</feature>